<evidence type="ECO:0008006" key="3">
    <source>
        <dbReference type="Google" id="ProtNLM"/>
    </source>
</evidence>
<sequence>MRKAEPPAELPPSQNVAVSGEASIEKVTVIGSVYGSVTLVEGPGRTHDRRDAPAFGDVRDTMERRSFLRAIGAGVGIPLTDSTVEAVEYTRSRTEQYLLAGGPARGVFDAWEETLHGHALRYATAPPLAYLRELLSDMIDLQDLLEACRLPHAQKKALRLMGRLSGMVAVVVDDLGRPAESRKWMQLARRLSLEIRDRELRAWTFARAGFIALHYSASLREATRLAQAAVDTAPRKSPAATVMGHTVTSRAQAALGDRQGVLRSLDLADQAHSASPAHEHLGLFDWTVQQAALSRGVALSTLGLTGPALSAHTAALALFDSSEWLDPALVRLNQAALLVRRVDVEEGCRLAGSVLTGIPAEHRSHLLASWADDVIRDIPSPMIATSEAQYLLEVRRHFTPTGDPSDKDRVAG</sequence>
<comment type="caution">
    <text evidence="1">The sequence shown here is derived from an EMBL/GenBank/DDBJ whole genome shotgun (WGS) entry which is preliminary data.</text>
</comment>
<keyword evidence="2" id="KW-1185">Reference proteome</keyword>
<evidence type="ECO:0000313" key="1">
    <source>
        <dbReference type="EMBL" id="MEU9354533.1"/>
    </source>
</evidence>
<dbReference type="EMBL" id="JBEZLS010000022">
    <property type="protein sequence ID" value="MEU9354533.1"/>
    <property type="molecule type" value="Genomic_DNA"/>
</dbReference>
<dbReference type="RefSeq" id="WP_359985972.1">
    <property type="nucleotide sequence ID" value="NZ_JBEZLS010000022.1"/>
</dbReference>
<protein>
    <recommendedName>
        <fullName evidence="3">Transcriptional regulator</fullName>
    </recommendedName>
</protein>
<proteinExistence type="predicted"/>
<dbReference type="Proteomes" id="UP001551582">
    <property type="component" value="Unassembled WGS sequence"/>
</dbReference>
<accession>A0ABV3EBK7</accession>
<reference evidence="1 2" key="1">
    <citation type="submission" date="2024-06" db="EMBL/GenBank/DDBJ databases">
        <title>The Natural Products Discovery Center: Release of the First 8490 Sequenced Strains for Exploring Actinobacteria Biosynthetic Diversity.</title>
        <authorList>
            <person name="Kalkreuter E."/>
            <person name="Kautsar S.A."/>
            <person name="Yang D."/>
            <person name="Bader C.D."/>
            <person name="Teijaro C.N."/>
            <person name="Fluegel L."/>
            <person name="Davis C.M."/>
            <person name="Simpson J.R."/>
            <person name="Lauterbach L."/>
            <person name="Steele A.D."/>
            <person name="Gui C."/>
            <person name="Meng S."/>
            <person name="Li G."/>
            <person name="Viehrig K."/>
            <person name="Ye F."/>
            <person name="Su P."/>
            <person name="Kiefer A.F."/>
            <person name="Nichols A."/>
            <person name="Cepeda A.J."/>
            <person name="Yan W."/>
            <person name="Fan B."/>
            <person name="Jiang Y."/>
            <person name="Adhikari A."/>
            <person name="Zheng C.-J."/>
            <person name="Schuster L."/>
            <person name="Cowan T.M."/>
            <person name="Smanski M.J."/>
            <person name="Chevrette M.G."/>
            <person name="De Carvalho L.P.S."/>
            <person name="Shen B."/>
        </authorList>
    </citation>
    <scope>NUCLEOTIDE SEQUENCE [LARGE SCALE GENOMIC DNA]</scope>
    <source>
        <strain evidence="1 2">NPDC048274</strain>
    </source>
</reference>
<organism evidence="1 2">
    <name type="scientific">Streptomyces griseoloalbus</name>
    <dbReference type="NCBI Taxonomy" id="67303"/>
    <lineage>
        <taxon>Bacteria</taxon>
        <taxon>Bacillati</taxon>
        <taxon>Actinomycetota</taxon>
        <taxon>Actinomycetes</taxon>
        <taxon>Kitasatosporales</taxon>
        <taxon>Streptomycetaceae</taxon>
        <taxon>Streptomyces</taxon>
    </lineage>
</organism>
<evidence type="ECO:0000313" key="2">
    <source>
        <dbReference type="Proteomes" id="UP001551582"/>
    </source>
</evidence>
<gene>
    <name evidence="1" type="ORF">AB0D65_27030</name>
</gene>
<name>A0ABV3EBK7_9ACTN</name>